<dbReference type="Gene3D" id="3.40.50.1820">
    <property type="entry name" value="alpha/beta hydrolase"/>
    <property type="match status" value="1"/>
</dbReference>
<organism evidence="2 3">
    <name type="scientific">Hyaloscypha variabilis (strain UAMH 11265 / GT02V1 / F)</name>
    <name type="common">Meliniomyces variabilis</name>
    <dbReference type="NCBI Taxonomy" id="1149755"/>
    <lineage>
        <taxon>Eukaryota</taxon>
        <taxon>Fungi</taxon>
        <taxon>Dikarya</taxon>
        <taxon>Ascomycota</taxon>
        <taxon>Pezizomycotina</taxon>
        <taxon>Leotiomycetes</taxon>
        <taxon>Helotiales</taxon>
        <taxon>Hyaloscyphaceae</taxon>
        <taxon>Hyaloscypha</taxon>
        <taxon>Hyaloscypha variabilis</taxon>
    </lineage>
</organism>
<reference evidence="2 3" key="1">
    <citation type="submission" date="2016-04" db="EMBL/GenBank/DDBJ databases">
        <title>A degradative enzymes factory behind the ericoid mycorrhizal symbiosis.</title>
        <authorList>
            <consortium name="DOE Joint Genome Institute"/>
            <person name="Martino E."/>
            <person name="Morin E."/>
            <person name="Grelet G."/>
            <person name="Kuo A."/>
            <person name="Kohler A."/>
            <person name="Daghino S."/>
            <person name="Barry K."/>
            <person name="Choi C."/>
            <person name="Cichocki N."/>
            <person name="Clum A."/>
            <person name="Copeland A."/>
            <person name="Hainaut M."/>
            <person name="Haridas S."/>
            <person name="Labutti K."/>
            <person name="Lindquist E."/>
            <person name="Lipzen A."/>
            <person name="Khouja H.-R."/>
            <person name="Murat C."/>
            <person name="Ohm R."/>
            <person name="Olson A."/>
            <person name="Spatafora J."/>
            <person name="Veneault-Fourrey C."/>
            <person name="Henrissat B."/>
            <person name="Grigoriev I."/>
            <person name="Martin F."/>
            <person name="Perotto S."/>
        </authorList>
    </citation>
    <scope>NUCLEOTIDE SEQUENCE [LARGE SCALE GENOMIC DNA]</scope>
    <source>
        <strain evidence="2 3">F</strain>
    </source>
</reference>
<evidence type="ECO:0000313" key="3">
    <source>
        <dbReference type="Proteomes" id="UP000235786"/>
    </source>
</evidence>
<dbReference type="OrthoDB" id="10249433at2759"/>
<dbReference type="PANTHER" id="PTHR11614">
    <property type="entry name" value="PHOSPHOLIPASE-RELATED"/>
    <property type="match status" value="1"/>
</dbReference>
<evidence type="ECO:0000259" key="1">
    <source>
        <dbReference type="Pfam" id="PF12146"/>
    </source>
</evidence>
<name>A0A2J6R0V6_HYAVF</name>
<sequence>MYSDIVTEGAFNVPDHHALYTETWTPESSPKAKLIFIHNFNDHIDRYWELFPSLDSRGVAVYAFDQRGWGKSVHEPSERGCGGPMKTTLSDLAAFIRHQLPSPVPVFLMGHSYGSTAILILAASPQYEDLITQIRGFLLASPYFAFTPKAQPSQLLVSIMRPVARIFPHKQITVKGNHSLTTHDPEVAKSGFEDSLLHATGTLQSIMDYIAAADALRHGKAKLSKSVKSVWFAYATRDISLDHRVSKEWWEEQNIEEGKLVEYDG</sequence>
<dbReference type="Proteomes" id="UP000235786">
    <property type="component" value="Unassembled WGS sequence"/>
</dbReference>
<dbReference type="InterPro" id="IPR051044">
    <property type="entry name" value="MAG_DAG_Lipase"/>
</dbReference>
<dbReference type="AlphaFoldDB" id="A0A2J6R0V6"/>
<feature type="domain" description="Serine aminopeptidase S33" evidence="1">
    <location>
        <begin position="29"/>
        <end position="265"/>
    </location>
</feature>
<keyword evidence="2" id="KW-0378">Hydrolase</keyword>
<keyword evidence="3" id="KW-1185">Reference proteome</keyword>
<protein>
    <submittedName>
        <fullName evidence="2">Hydrolase</fullName>
    </submittedName>
</protein>
<dbReference type="STRING" id="1149755.A0A2J6R0V6"/>
<accession>A0A2J6R0V6</accession>
<dbReference type="InterPro" id="IPR022742">
    <property type="entry name" value="Hydrolase_4"/>
</dbReference>
<dbReference type="GO" id="GO:0016787">
    <property type="term" value="F:hydrolase activity"/>
    <property type="evidence" value="ECO:0007669"/>
    <property type="project" value="UniProtKB-KW"/>
</dbReference>
<dbReference type="SUPFAM" id="SSF53474">
    <property type="entry name" value="alpha/beta-Hydrolases"/>
    <property type="match status" value="1"/>
</dbReference>
<dbReference type="InterPro" id="IPR029058">
    <property type="entry name" value="AB_hydrolase_fold"/>
</dbReference>
<dbReference type="Pfam" id="PF12146">
    <property type="entry name" value="Hydrolase_4"/>
    <property type="match status" value="1"/>
</dbReference>
<evidence type="ECO:0000313" key="2">
    <source>
        <dbReference type="EMBL" id="PMD32147.1"/>
    </source>
</evidence>
<gene>
    <name evidence="2" type="ORF">L207DRAFT_558428</name>
</gene>
<proteinExistence type="predicted"/>
<dbReference type="EMBL" id="KZ613960">
    <property type="protein sequence ID" value="PMD32147.1"/>
    <property type="molecule type" value="Genomic_DNA"/>
</dbReference>